<proteinExistence type="predicted"/>
<comment type="caution">
    <text evidence="2">The sequence shown here is derived from an EMBL/GenBank/DDBJ whole genome shotgun (WGS) entry which is preliminary data.</text>
</comment>
<name>A0A937JMK4_9ACTN</name>
<accession>A0A937JMK4</accession>
<dbReference type="Proteomes" id="UP000661858">
    <property type="component" value="Unassembled WGS sequence"/>
</dbReference>
<sequence>MLSVASPALADTEGNTAAQAAASVVERATGTGDLAPSSAAPESAARAVTSSESSAVTVTAPTDSSGYVESTAADGTSLRLHLPETRKVTGVKAGAGTVVYANAARSTDIAVQPIADGGARALVALKDSTAPGEYRFDLDLPSGTELIADGQGGYLITKEGSQGATVLGSIAAPWAKDADGKAVPTAYRIEGRSIVQTVTTTDSTAFPVVADPTVSYGWNIYIKFNKNEVKRLNNKVQYADSAVVLCGLLINPVAAVGCAGISGAVIKRIQRVWQYAADHKRCVELSITYTGFFNDIKHYKC</sequence>
<dbReference type="EMBL" id="JAERRK010000002">
    <property type="protein sequence ID" value="MBL1081402.1"/>
    <property type="molecule type" value="Genomic_DNA"/>
</dbReference>
<dbReference type="RefSeq" id="WP_201832118.1">
    <property type="nucleotide sequence ID" value="NZ_JAERRK010000002.1"/>
</dbReference>
<feature type="region of interest" description="Disordered" evidence="1">
    <location>
        <begin position="47"/>
        <end position="70"/>
    </location>
</feature>
<dbReference type="AlphaFoldDB" id="A0A937JMK4"/>
<evidence type="ECO:0000313" key="2">
    <source>
        <dbReference type="EMBL" id="MBL1081402.1"/>
    </source>
</evidence>
<organism evidence="2 3">
    <name type="scientific">Streptomyces actinomycinicus</name>
    <dbReference type="NCBI Taxonomy" id="1695166"/>
    <lineage>
        <taxon>Bacteria</taxon>
        <taxon>Bacillati</taxon>
        <taxon>Actinomycetota</taxon>
        <taxon>Actinomycetes</taxon>
        <taxon>Kitasatosporales</taxon>
        <taxon>Streptomycetaceae</taxon>
        <taxon>Streptomyces</taxon>
    </lineage>
</organism>
<keyword evidence="3" id="KW-1185">Reference proteome</keyword>
<evidence type="ECO:0000313" key="3">
    <source>
        <dbReference type="Proteomes" id="UP000661858"/>
    </source>
</evidence>
<evidence type="ECO:0000256" key="1">
    <source>
        <dbReference type="SAM" id="MobiDB-lite"/>
    </source>
</evidence>
<feature type="compositionally biased region" description="Low complexity" evidence="1">
    <location>
        <begin position="47"/>
        <end position="60"/>
    </location>
</feature>
<protein>
    <submittedName>
        <fullName evidence="2">Uncharacterized protein</fullName>
    </submittedName>
</protein>
<reference evidence="2" key="1">
    <citation type="submission" date="2021-01" db="EMBL/GenBank/DDBJ databases">
        <title>WGS of actinomycetes isolated from Thailand.</title>
        <authorList>
            <person name="Thawai C."/>
        </authorList>
    </citation>
    <scope>NUCLEOTIDE SEQUENCE</scope>
    <source>
        <strain evidence="2">RCU-197</strain>
    </source>
</reference>
<gene>
    <name evidence="2" type="ORF">JK359_05320</name>
</gene>